<dbReference type="FunFam" id="3.40.50.1000:FF:000093">
    <property type="entry name" value="NLI interacting factor-like phosphatase family protein"/>
    <property type="match status" value="1"/>
</dbReference>
<name>A0AAV7ZPZ5_9EUKA</name>
<dbReference type="CDD" id="cd07521">
    <property type="entry name" value="HAD_FCP1-like"/>
    <property type="match status" value="1"/>
</dbReference>
<protein>
    <submittedName>
        <fullName evidence="2">Nuclear lim interactor-interacting factor-related</fullName>
    </submittedName>
</protein>
<dbReference type="SMART" id="SM00577">
    <property type="entry name" value="CPDc"/>
    <property type="match status" value="1"/>
</dbReference>
<dbReference type="InterPro" id="IPR036412">
    <property type="entry name" value="HAD-like_sf"/>
</dbReference>
<dbReference type="NCBIfam" id="TIGR02251">
    <property type="entry name" value="HIF-SF_euk"/>
    <property type="match status" value="1"/>
</dbReference>
<dbReference type="InterPro" id="IPR004274">
    <property type="entry name" value="FCP1_dom"/>
</dbReference>
<sequence>MDMLKKRCYPVDPISIREKPNENKKRFLLDKKENYIDLDFNFNFDFDFGFGLDLNILSLTQTKSKRAECNTKIDGNDEEKIKKHLIQTIENLPSTEVLDDSFCFDFIEQKWSDLKENKGFCGDSSTNNNSQSSNSLFETNFQNENEKKKVTIVHDDSLNESGYCFINELEDEEKVDKVGLFEEDELDCLLISSLLPNQSTKEQGKLTLVLDLDQTLVYSSTNKPDQYDFKCIFKQNKLNLDQIIQNEEATEQVIYVQKRPYLETFLEECAKLFEVVIFTAGIKEYADQVLDHIDPENSFISHRLYRDSCKKFEGSHYVKDLSLLGRKLEKCIIIDDQPSSYHLQPENAIPIKEFLGNINPDTKDFQSQGLMFNNELKIILKILQQFEKCENVYPLLEKTKKY</sequence>
<dbReference type="EMBL" id="JANTQA010000026">
    <property type="protein sequence ID" value="KAJ3442428.1"/>
    <property type="molecule type" value="Genomic_DNA"/>
</dbReference>
<evidence type="ECO:0000313" key="2">
    <source>
        <dbReference type="EMBL" id="KAJ3442428.1"/>
    </source>
</evidence>
<dbReference type="Gene3D" id="3.40.50.1000">
    <property type="entry name" value="HAD superfamily/HAD-like"/>
    <property type="match status" value="1"/>
</dbReference>
<dbReference type="InterPro" id="IPR023214">
    <property type="entry name" value="HAD_sf"/>
</dbReference>
<dbReference type="Pfam" id="PF03031">
    <property type="entry name" value="NIF"/>
    <property type="match status" value="1"/>
</dbReference>
<gene>
    <name evidence="2" type="ORF">M0812_12163</name>
</gene>
<dbReference type="PANTHER" id="PTHR12210">
    <property type="entry name" value="DULLARD PROTEIN PHOSPHATASE"/>
    <property type="match status" value="1"/>
</dbReference>
<dbReference type="AlphaFoldDB" id="A0AAV7ZPZ5"/>
<dbReference type="PROSITE" id="PS50969">
    <property type="entry name" value="FCP1"/>
    <property type="match status" value="1"/>
</dbReference>
<dbReference type="InterPro" id="IPR011948">
    <property type="entry name" value="Dullard_phosphatase"/>
</dbReference>
<comment type="caution">
    <text evidence="2">The sequence shown here is derived from an EMBL/GenBank/DDBJ whole genome shotgun (WGS) entry which is preliminary data.</text>
</comment>
<proteinExistence type="predicted"/>
<evidence type="ECO:0000313" key="3">
    <source>
        <dbReference type="Proteomes" id="UP001146793"/>
    </source>
</evidence>
<organism evidence="2 3">
    <name type="scientific">Anaeramoeba flamelloides</name>
    <dbReference type="NCBI Taxonomy" id="1746091"/>
    <lineage>
        <taxon>Eukaryota</taxon>
        <taxon>Metamonada</taxon>
        <taxon>Anaeramoebidae</taxon>
        <taxon>Anaeramoeba</taxon>
    </lineage>
</organism>
<dbReference type="SUPFAM" id="SSF56784">
    <property type="entry name" value="HAD-like"/>
    <property type="match status" value="1"/>
</dbReference>
<accession>A0AAV7ZPZ5</accession>
<dbReference type="Proteomes" id="UP001146793">
    <property type="component" value="Unassembled WGS sequence"/>
</dbReference>
<reference evidence="2" key="1">
    <citation type="submission" date="2022-08" db="EMBL/GenBank/DDBJ databases">
        <title>Novel sulphate-reducing endosymbionts in the free-living metamonad Anaeramoeba.</title>
        <authorList>
            <person name="Jerlstrom-Hultqvist J."/>
            <person name="Cepicka I."/>
            <person name="Gallot-Lavallee L."/>
            <person name="Salas-Leiva D."/>
            <person name="Curtis B.A."/>
            <person name="Zahonova K."/>
            <person name="Pipaliya S."/>
            <person name="Dacks J."/>
            <person name="Roger A.J."/>
        </authorList>
    </citation>
    <scope>NUCLEOTIDE SEQUENCE</scope>
    <source>
        <strain evidence="2">Busselton2</strain>
    </source>
</reference>
<dbReference type="InterPro" id="IPR050365">
    <property type="entry name" value="TIM50"/>
</dbReference>
<feature type="domain" description="FCP1 homology" evidence="1">
    <location>
        <begin position="201"/>
        <end position="383"/>
    </location>
</feature>
<dbReference type="GO" id="GO:0016791">
    <property type="term" value="F:phosphatase activity"/>
    <property type="evidence" value="ECO:0007669"/>
    <property type="project" value="InterPro"/>
</dbReference>
<evidence type="ECO:0000259" key="1">
    <source>
        <dbReference type="PROSITE" id="PS50969"/>
    </source>
</evidence>